<dbReference type="Proteomes" id="UP000318422">
    <property type="component" value="Unassembled WGS sequence"/>
</dbReference>
<dbReference type="Gene3D" id="1.20.1220.20">
    <property type="entry name" value="Uncharcterised protein PF01724"/>
    <property type="match status" value="1"/>
</dbReference>
<comment type="caution">
    <text evidence="1">The sequence shown here is derived from an EMBL/GenBank/DDBJ whole genome shotgun (WGS) entry which is preliminary data.</text>
</comment>
<name>A0A4Y4CUM4_ZOORA</name>
<sequence>MNAYDKDINAWAQEQARLLRAGRFEMLDIEHIAGEIEDVGKSEQRELASRMAVLLAHLLKWQYQPERRGASWEKTIKAQRKEIAYALDESPSLAPKLQEARWLDMVWARAVAQAVAETGLDCFPEECPWAVADEVLAASWLPAASR</sequence>
<protein>
    <recommendedName>
        <fullName evidence="3">DUF29 domain-containing protein</fullName>
    </recommendedName>
</protein>
<evidence type="ECO:0000313" key="1">
    <source>
        <dbReference type="EMBL" id="GEC96655.1"/>
    </source>
</evidence>
<evidence type="ECO:0008006" key="3">
    <source>
        <dbReference type="Google" id="ProtNLM"/>
    </source>
</evidence>
<organism evidence="1 2">
    <name type="scientific">Zoogloea ramigera</name>
    <dbReference type="NCBI Taxonomy" id="350"/>
    <lineage>
        <taxon>Bacteria</taxon>
        <taxon>Pseudomonadati</taxon>
        <taxon>Pseudomonadota</taxon>
        <taxon>Betaproteobacteria</taxon>
        <taxon>Rhodocyclales</taxon>
        <taxon>Zoogloeaceae</taxon>
        <taxon>Zoogloea</taxon>
    </lineage>
</organism>
<dbReference type="OrthoDB" id="425753at2"/>
<gene>
    <name evidence="1" type="ORF">ZRA01_27280</name>
</gene>
<reference evidence="1 2" key="1">
    <citation type="submission" date="2019-06" db="EMBL/GenBank/DDBJ databases">
        <title>Whole genome shotgun sequence of Zoogloea ramigera NBRC 15342.</title>
        <authorList>
            <person name="Hosoyama A."/>
            <person name="Uohara A."/>
            <person name="Ohji S."/>
            <person name="Ichikawa N."/>
        </authorList>
    </citation>
    <scope>NUCLEOTIDE SEQUENCE [LARGE SCALE GENOMIC DNA]</scope>
    <source>
        <strain evidence="1 2">NBRC 15342</strain>
    </source>
</reference>
<keyword evidence="2" id="KW-1185">Reference proteome</keyword>
<dbReference type="AlphaFoldDB" id="A0A4Y4CUM4"/>
<proteinExistence type="predicted"/>
<evidence type="ECO:0000313" key="2">
    <source>
        <dbReference type="Proteomes" id="UP000318422"/>
    </source>
</evidence>
<dbReference type="Pfam" id="PF01724">
    <property type="entry name" value="DUF29"/>
    <property type="match status" value="1"/>
</dbReference>
<dbReference type="EMBL" id="BJNV01000049">
    <property type="protein sequence ID" value="GEC96655.1"/>
    <property type="molecule type" value="Genomic_DNA"/>
</dbReference>
<dbReference type="RefSeq" id="WP_141353174.1">
    <property type="nucleotide sequence ID" value="NZ_BJNV01000049.1"/>
</dbReference>
<dbReference type="PANTHER" id="PTHR34235">
    <property type="entry name" value="SLR1203 PROTEIN-RELATED"/>
    <property type="match status" value="1"/>
</dbReference>
<accession>A0A4Y4CUM4</accession>
<dbReference type="InterPro" id="IPR002636">
    <property type="entry name" value="DUF29"/>
</dbReference>